<accession>A0A9X2YD49</accession>
<gene>
    <name evidence="1" type="ORF">H7H73_08595</name>
    <name evidence="2" type="ORF">MJO55_06475</name>
</gene>
<dbReference type="RefSeq" id="WP_239735797.1">
    <property type="nucleotide sequence ID" value="NZ_CP092427.2"/>
</dbReference>
<dbReference type="EMBL" id="CP092427">
    <property type="protein sequence ID" value="ULP38067.1"/>
    <property type="molecule type" value="Genomic_DNA"/>
</dbReference>
<dbReference type="EMBL" id="JACKRN010000314">
    <property type="protein sequence ID" value="MCV7070506.1"/>
    <property type="molecule type" value="Genomic_DNA"/>
</dbReference>
<evidence type="ECO:0000313" key="4">
    <source>
        <dbReference type="Proteomes" id="UP001140272"/>
    </source>
</evidence>
<evidence type="ECO:0000313" key="3">
    <source>
        <dbReference type="Proteomes" id="UP001055159"/>
    </source>
</evidence>
<protein>
    <submittedName>
        <fullName evidence="1">Uncharacterized protein</fullName>
    </submittedName>
</protein>
<name>A0A9X2YD49_9MYCO</name>
<reference evidence="2" key="3">
    <citation type="submission" date="2022-08" db="EMBL/GenBank/DDBJ databases">
        <title>Whole genome sequencing of non-tuberculosis mycobacteria type-strains.</title>
        <authorList>
            <person name="Igarashi Y."/>
            <person name="Osugi A."/>
            <person name="Mitarai S."/>
        </authorList>
    </citation>
    <scope>NUCLEOTIDE SEQUENCE</scope>
    <source>
        <strain evidence="2">JCM 16372</strain>
    </source>
</reference>
<organism evidence="1 4">
    <name type="scientific">Mycolicibacterium rufum</name>
    <dbReference type="NCBI Taxonomy" id="318424"/>
    <lineage>
        <taxon>Bacteria</taxon>
        <taxon>Bacillati</taxon>
        <taxon>Actinomycetota</taxon>
        <taxon>Actinomycetes</taxon>
        <taxon>Mycobacteriales</taxon>
        <taxon>Mycobacteriaceae</taxon>
        <taxon>Mycolicibacterium</taxon>
    </lineage>
</organism>
<dbReference type="Proteomes" id="UP001055159">
    <property type="component" value="Chromosome"/>
</dbReference>
<evidence type="ECO:0000313" key="2">
    <source>
        <dbReference type="EMBL" id="ULP38067.1"/>
    </source>
</evidence>
<proteinExistence type="predicted"/>
<reference evidence="1" key="1">
    <citation type="submission" date="2020-07" db="EMBL/GenBank/DDBJ databases">
        <authorList>
            <person name="Pettersson B.M.F."/>
            <person name="Behra P.R.K."/>
            <person name="Ramesh M."/>
            <person name="Das S."/>
            <person name="Dasgupta S."/>
            <person name="Kirsebom L.A."/>
        </authorList>
    </citation>
    <scope>NUCLEOTIDE SEQUENCE</scope>
    <source>
        <strain evidence="1">DSM 45406</strain>
    </source>
</reference>
<keyword evidence="3" id="KW-1185">Reference proteome</keyword>
<sequence>MNFFMVLLFSWVIVVICPVEPAGHRVHFGWQELAARWQEPIGRTR</sequence>
<dbReference type="AlphaFoldDB" id="A0A9X2YD49"/>
<dbReference type="Proteomes" id="UP001140272">
    <property type="component" value="Unassembled WGS sequence"/>
</dbReference>
<reference evidence="1" key="2">
    <citation type="journal article" date="2022" name="BMC Genomics">
        <title>Comparative genome analysis of mycobacteria focusing on tRNA and non-coding RNA.</title>
        <authorList>
            <person name="Behra P.R.K."/>
            <person name="Pettersson B.M.F."/>
            <person name="Ramesh M."/>
            <person name="Das S."/>
            <person name="Dasgupta S."/>
            <person name="Kirsebom L.A."/>
        </authorList>
    </citation>
    <scope>NUCLEOTIDE SEQUENCE</scope>
    <source>
        <strain evidence="1">DSM 45406</strain>
    </source>
</reference>
<evidence type="ECO:0000313" key="1">
    <source>
        <dbReference type="EMBL" id="MCV7070506.1"/>
    </source>
</evidence>